<evidence type="ECO:0000313" key="2">
    <source>
        <dbReference type="EMBL" id="MBW4708107.1"/>
    </source>
</evidence>
<feature type="compositionally biased region" description="Gly residues" evidence="1">
    <location>
        <begin position="124"/>
        <end position="136"/>
    </location>
</feature>
<evidence type="ECO:0000313" key="3">
    <source>
        <dbReference type="Proteomes" id="UP001138661"/>
    </source>
</evidence>
<evidence type="ECO:0000256" key="1">
    <source>
        <dbReference type="SAM" id="MobiDB-lite"/>
    </source>
</evidence>
<name>A0A9X1FVM0_9RHOB</name>
<dbReference type="AlphaFoldDB" id="A0A9X1FVM0"/>
<comment type="caution">
    <text evidence="2">The sequence shown here is derived from an EMBL/GenBank/DDBJ whole genome shotgun (WGS) entry which is preliminary data.</text>
</comment>
<proteinExistence type="predicted"/>
<accession>A0A9X1FVM0</accession>
<protein>
    <submittedName>
        <fullName evidence="2">Uncharacterized protein</fullName>
    </submittedName>
</protein>
<sequence>MKYSAFIKLTVVAAGIATLGAGVPTQSIAKEYNVCQLETIPEHIRKRITKRADFADILSRMFEYCPDSALALTEAATASINENFDDETERKNDGKDPSGPTQSGGTPGGETPGDDGPGDDGPGDDGPGPGGGVLPG</sequence>
<feature type="compositionally biased region" description="Acidic residues" evidence="1">
    <location>
        <begin position="112"/>
        <end position="123"/>
    </location>
</feature>
<dbReference type="EMBL" id="JAHXDN010000002">
    <property type="protein sequence ID" value="MBW4708107.1"/>
    <property type="molecule type" value="Genomic_DNA"/>
</dbReference>
<feature type="region of interest" description="Disordered" evidence="1">
    <location>
        <begin position="80"/>
        <end position="136"/>
    </location>
</feature>
<gene>
    <name evidence="2" type="ORF">KX928_09935</name>
</gene>
<keyword evidence="3" id="KW-1185">Reference proteome</keyword>
<dbReference type="Proteomes" id="UP001138661">
    <property type="component" value="Unassembled WGS sequence"/>
</dbReference>
<organism evidence="2 3">
    <name type="scientific">Roseobacter insulae</name>
    <dbReference type="NCBI Taxonomy" id="2859783"/>
    <lineage>
        <taxon>Bacteria</taxon>
        <taxon>Pseudomonadati</taxon>
        <taxon>Pseudomonadota</taxon>
        <taxon>Alphaproteobacteria</taxon>
        <taxon>Rhodobacterales</taxon>
        <taxon>Roseobacteraceae</taxon>
        <taxon>Roseobacter</taxon>
    </lineage>
</organism>
<reference evidence="2" key="1">
    <citation type="submission" date="2021-07" db="EMBL/GenBank/DDBJ databases">
        <title>Roseobacter insulae sp. nov., isolated from a tidal flat.</title>
        <authorList>
            <person name="Park S."/>
            <person name="Yoon J.-H."/>
        </authorList>
    </citation>
    <scope>NUCLEOTIDE SEQUENCE</scope>
    <source>
        <strain evidence="2">YSTF-M11</strain>
    </source>
</reference>
<dbReference type="RefSeq" id="WP_219501546.1">
    <property type="nucleotide sequence ID" value="NZ_JAHXDN010000002.1"/>
</dbReference>